<reference evidence="2" key="1">
    <citation type="submission" date="2020-10" db="EMBL/GenBank/DDBJ databases">
        <authorList>
            <person name="Gilroy R."/>
        </authorList>
    </citation>
    <scope>NUCLEOTIDE SEQUENCE</scope>
    <source>
        <strain evidence="2">ChiBcec2-4451</strain>
    </source>
</reference>
<dbReference type="AlphaFoldDB" id="A0A9D1NV52"/>
<evidence type="ECO:0000313" key="2">
    <source>
        <dbReference type="EMBL" id="HIV13487.1"/>
    </source>
</evidence>
<dbReference type="Pfam" id="PF22422">
    <property type="entry name" value="MGH1-like_GH"/>
    <property type="match status" value="1"/>
</dbReference>
<dbReference type="InterPro" id="IPR008928">
    <property type="entry name" value="6-hairpin_glycosidase_sf"/>
</dbReference>
<dbReference type="EMBL" id="DVON01000211">
    <property type="protein sequence ID" value="HIV13487.1"/>
    <property type="molecule type" value="Genomic_DNA"/>
</dbReference>
<accession>A0A9D1NV52</accession>
<name>A0A9D1NV52_9FIRM</name>
<sequence length="480" mass="53440">MNHLSLDTNMEAVNQAFRIALGDLYGNISYFQDGLLSKPRPVILAGLEYDTPWTRDASINVWNGASLLFPEESRDTLLCVLVQENGVKRIGGQYWDAIIWAAGAWQYYVTTKDRGFLSLASEALENSLLWFEEREYNPDRQLFSGAACYGDGISAYGDAFARENQGESGIDHWPLANPDKCRGKNGGVGMPIYTLSTNCLYVLAYQRALDMARELGKEENPHFADMHRLLRASIRRYFWMPDKGTFAYYRASFPQEHTCQSQEALGLAFALLCGLTDQEETRQVLSHCVTTPAGIPCVWPSFSRYDQPDGQGFGRHSGTVWPHAQGFWADAAKKAGNYPAFWKEFSALTEHAVRDQQFGEIYHPLTGQLYGGRQELHGTITEWHSCNRQTWSATAYLRMVLEDLAGLEFTPEGIHFAPMLGEGLTSLTLTGLSYRKAGITLSVSGSGSQIGSFTVNGISRSQPFLSASEEGDLSVNIHLI</sequence>
<reference evidence="2" key="2">
    <citation type="journal article" date="2021" name="PeerJ">
        <title>Extensive microbial diversity within the chicken gut microbiome revealed by metagenomics and culture.</title>
        <authorList>
            <person name="Gilroy R."/>
            <person name="Ravi A."/>
            <person name="Getino M."/>
            <person name="Pursley I."/>
            <person name="Horton D.L."/>
            <person name="Alikhan N.F."/>
            <person name="Baker D."/>
            <person name="Gharbi K."/>
            <person name="Hall N."/>
            <person name="Watson M."/>
            <person name="Adriaenssens E.M."/>
            <person name="Foster-Nyarko E."/>
            <person name="Jarju S."/>
            <person name="Secka A."/>
            <person name="Antonio M."/>
            <person name="Oren A."/>
            <person name="Chaudhuri R.R."/>
            <person name="La Ragione R."/>
            <person name="Hildebrand F."/>
            <person name="Pallen M.J."/>
        </authorList>
    </citation>
    <scope>NUCLEOTIDE SEQUENCE</scope>
    <source>
        <strain evidence="2">ChiBcec2-4451</strain>
    </source>
</reference>
<dbReference type="InterPro" id="IPR012341">
    <property type="entry name" value="6hp_glycosidase-like_sf"/>
</dbReference>
<gene>
    <name evidence="2" type="ORF">IAA63_10165</name>
</gene>
<dbReference type="InterPro" id="IPR054491">
    <property type="entry name" value="MGH1-like_GH"/>
</dbReference>
<evidence type="ECO:0000259" key="1">
    <source>
        <dbReference type="Pfam" id="PF22422"/>
    </source>
</evidence>
<dbReference type="SUPFAM" id="SSF48208">
    <property type="entry name" value="Six-hairpin glycosidases"/>
    <property type="match status" value="1"/>
</dbReference>
<organism evidence="2 3">
    <name type="scientific">Candidatus Pullilachnospira stercoravium</name>
    <dbReference type="NCBI Taxonomy" id="2840913"/>
    <lineage>
        <taxon>Bacteria</taxon>
        <taxon>Bacillati</taxon>
        <taxon>Bacillota</taxon>
        <taxon>Clostridia</taxon>
        <taxon>Lachnospirales</taxon>
        <taxon>Lachnospiraceae</taxon>
        <taxon>Lachnospiraceae incertae sedis</taxon>
        <taxon>Candidatus Pullilachnospira</taxon>
    </lineage>
</organism>
<evidence type="ECO:0000313" key="3">
    <source>
        <dbReference type="Proteomes" id="UP000886723"/>
    </source>
</evidence>
<feature type="domain" description="Mannosylglycerate hydrolase MGH1-like glycoside hydrolase" evidence="1">
    <location>
        <begin position="101"/>
        <end position="374"/>
    </location>
</feature>
<dbReference type="GO" id="GO:0005975">
    <property type="term" value="P:carbohydrate metabolic process"/>
    <property type="evidence" value="ECO:0007669"/>
    <property type="project" value="InterPro"/>
</dbReference>
<protein>
    <recommendedName>
        <fullName evidence="1">Mannosylglycerate hydrolase MGH1-like glycoside hydrolase domain-containing protein</fullName>
    </recommendedName>
</protein>
<dbReference type="Proteomes" id="UP000886723">
    <property type="component" value="Unassembled WGS sequence"/>
</dbReference>
<dbReference type="Gene3D" id="1.50.10.10">
    <property type="match status" value="1"/>
</dbReference>
<proteinExistence type="predicted"/>
<comment type="caution">
    <text evidence="2">The sequence shown here is derived from an EMBL/GenBank/DDBJ whole genome shotgun (WGS) entry which is preliminary data.</text>
</comment>